<dbReference type="InterPro" id="IPR050982">
    <property type="entry name" value="Auxin_biosynth/cation_transpt"/>
</dbReference>
<evidence type="ECO:0000313" key="2">
    <source>
        <dbReference type="EMBL" id="MCL6283714.1"/>
    </source>
</evidence>
<comment type="caution">
    <text evidence="2">The sequence shown here is derived from an EMBL/GenBank/DDBJ whole genome shotgun (WGS) entry which is preliminary data.</text>
</comment>
<dbReference type="SUPFAM" id="SSF51905">
    <property type="entry name" value="FAD/NAD(P)-binding domain"/>
    <property type="match status" value="1"/>
</dbReference>
<dbReference type="PRINTS" id="PR00469">
    <property type="entry name" value="PNDRDTASEII"/>
</dbReference>
<dbReference type="Proteomes" id="UP001203880">
    <property type="component" value="Unassembled WGS sequence"/>
</dbReference>
<dbReference type="PANTHER" id="PTHR43539">
    <property type="entry name" value="FLAVIN-BINDING MONOOXYGENASE-LIKE PROTEIN (AFU_ORTHOLOGUE AFUA_4G09220)"/>
    <property type="match status" value="1"/>
</dbReference>
<dbReference type="Pfam" id="PF13738">
    <property type="entry name" value="Pyr_redox_3"/>
    <property type="match status" value="1"/>
</dbReference>
<reference evidence="2" key="1">
    <citation type="submission" date="2022-05" db="EMBL/GenBank/DDBJ databases">
        <authorList>
            <person name="Park J.-S."/>
        </authorList>
    </citation>
    <scope>NUCLEOTIDE SEQUENCE</scope>
    <source>
        <strain evidence="2">2012CJ41-6</strain>
    </source>
</reference>
<dbReference type="InterPro" id="IPR036188">
    <property type="entry name" value="FAD/NAD-bd_sf"/>
</dbReference>
<sequence length="374" mass="39961">MIALRLQDPTPFNHLPFRPFPKTWPDNAPKEILADFLTEYATALDLDVVPKTRCTGASYDSNAERWTVELQTESTTRSVTCRNLVVATGKFGKARLPDFKGLNSFDGPVQHASQFRNGAAFSGRKVAVIGAGNSAFDIAQDLAVHGAESTLVQRSPISLISQKTYSDMLLAHFPGDVGRSGRPNATERAIHAMPARLHLRAAAMALPAIREADKTLHADLSRAGLMLDDGVDGTGVFGQYHLSGTGFVIDQGAGDWIADGRIAVRTGAVQSFESGGLRLENGAMIPADAVICATGFQPFNSVLQELLGTDVTEQIGPVWGIGHGSAGDPGPWTGEQRNVWAPTNLPGLWFHGGSLGPSRFYSHLLALQIAVGPR</sequence>
<evidence type="ECO:0000256" key="1">
    <source>
        <dbReference type="ARBA" id="ARBA00023002"/>
    </source>
</evidence>
<evidence type="ECO:0000313" key="3">
    <source>
        <dbReference type="Proteomes" id="UP001203880"/>
    </source>
</evidence>
<dbReference type="Gene3D" id="3.50.50.60">
    <property type="entry name" value="FAD/NAD(P)-binding domain"/>
    <property type="match status" value="1"/>
</dbReference>
<name>A0ABT0Q488_9RHOB</name>
<keyword evidence="3" id="KW-1185">Reference proteome</keyword>
<protein>
    <submittedName>
        <fullName evidence="2">NAD(P)/FAD-dependent oxidoreductase</fullName>
    </submittedName>
</protein>
<keyword evidence="1" id="KW-0560">Oxidoreductase</keyword>
<accession>A0ABT0Q488</accession>
<organism evidence="2 3">
    <name type="scientific">Ruegeria spongiae</name>
    <dbReference type="NCBI Taxonomy" id="2942209"/>
    <lineage>
        <taxon>Bacteria</taxon>
        <taxon>Pseudomonadati</taxon>
        <taxon>Pseudomonadota</taxon>
        <taxon>Alphaproteobacteria</taxon>
        <taxon>Rhodobacterales</taxon>
        <taxon>Roseobacteraceae</taxon>
        <taxon>Ruegeria</taxon>
    </lineage>
</organism>
<dbReference type="PANTHER" id="PTHR43539:SF68">
    <property type="entry name" value="FLAVIN-BINDING MONOOXYGENASE-LIKE PROTEIN (AFU_ORTHOLOGUE AFUA_4G09220)"/>
    <property type="match status" value="1"/>
</dbReference>
<dbReference type="EMBL" id="JAMFMB010000009">
    <property type="protein sequence ID" value="MCL6283714.1"/>
    <property type="molecule type" value="Genomic_DNA"/>
</dbReference>
<gene>
    <name evidence="2" type="ORF">M3P21_09240</name>
</gene>
<proteinExistence type="predicted"/>